<dbReference type="Gene3D" id="2.30.30.830">
    <property type="match status" value="1"/>
</dbReference>
<accession>A0A0W0SL57</accession>
<name>A0A0W0SL57_9GAMM</name>
<dbReference type="STRING" id="29422.Lbru_1507"/>
<dbReference type="PROSITE" id="PS51257">
    <property type="entry name" value="PROKAR_LIPOPROTEIN"/>
    <property type="match status" value="1"/>
</dbReference>
<gene>
    <name evidence="1" type="primary">pilP</name>
    <name evidence="1" type="ORF">Lbru_1507</name>
</gene>
<sequence length="169" mass="19655">MIQRNWLVVLGFSMLISCGNSTNDDLKVYIKTIKDRAIPYQEEISLIKPVMNFDYPQGNQRRDPFKLISRENRKIRKSSSNHLLTEFSMNSLKFVGLIRNFSMTWALIKVPNGKIIHVKKGDYVGQNNMRLLKINENDLLFEEQNFVNGKWRKKGVKVFLSQGKGVKFA</sequence>
<dbReference type="PATRIC" id="fig|29422.6.peg.1596"/>
<reference evidence="1 2" key="1">
    <citation type="submission" date="2015-11" db="EMBL/GenBank/DDBJ databases">
        <title>Genomic analysis of 38 Legionella species identifies large and diverse effector repertoires.</title>
        <authorList>
            <person name="Burstein D."/>
            <person name="Amaro F."/>
            <person name="Zusman T."/>
            <person name="Lifshitz Z."/>
            <person name="Cohen O."/>
            <person name="Gilbert J.A."/>
            <person name="Pupko T."/>
            <person name="Shuman H.A."/>
            <person name="Segal G."/>
        </authorList>
    </citation>
    <scope>NUCLEOTIDE SEQUENCE [LARGE SCALE GENOMIC DNA]</scope>
    <source>
        <strain evidence="1 2">ATCC 43878</strain>
    </source>
</reference>
<dbReference type="OrthoDB" id="5296580at2"/>
<evidence type="ECO:0000313" key="2">
    <source>
        <dbReference type="Proteomes" id="UP000054742"/>
    </source>
</evidence>
<evidence type="ECO:0000313" key="1">
    <source>
        <dbReference type="EMBL" id="KTC84146.1"/>
    </source>
</evidence>
<comment type="caution">
    <text evidence="1">The sequence shown here is derived from an EMBL/GenBank/DDBJ whole genome shotgun (WGS) entry which is preliminary data.</text>
</comment>
<dbReference type="AlphaFoldDB" id="A0A0W0SL57"/>
<dbReference type="RefSeq" id="WP_058441575.1">
    <property type="nucleotide sequence ID" value="NZ_CAAAHU010000003.1"/>
</dbReference>
<dbReference type="EMBL" id="LNXV01000011">
    <property type="protein sequence ID" value="KTC84146.1"/>
    <property type="molecule type" value="Genomic_DNA"/>
</dbReference>
<dbReference type="InterPro" id="IPR007446">
    <property type="entry name" value="PilP"/>
</dbReference>
<dbReference type="Proteomes" id="UP000054742">
    <property type="component" value="Unassembled WGS sequence"/>
</dbReference>
<dbReference type="Pfam" id="PF04351">
    <property type="entry name" value="PilP"/>
    <property type="match status" value="1"/>
</dbReference>
<protein>
    <submittedName>
        <fullName evidence="1">Tfp pilus assembly protein PilP</fullName>
    </submittedName>
</protein>
<organism evidence="1 2">
    <name type="scientific">Legionella brunensis</name>
    <dbReference type="NCBI Taxonomy" id="29422"/>
    <lineage>
        <taxon>Bacteria</taxon>
        <taxon>Pseudomonadati</taxon>
        <taxon>Pseudomonadota</taxon>
        <taxon>Gammaproteobacteria</taxon>
        <taxon>Legionellales</taxon>
        <taxon>Legionellaceae</taxon>
        <taxon>Legionella</taxon>
    </lineage>
</organism>
<proteinExistence type="predicted"/>
<keyword evidence="2" id="KW-1185">Reference proteome</keyword>